<feature type="signal peptide" evidence="4">
    <location>
        <begin position="1"/>
        <end position="25"/>
    </location>
</feature>
<dbReference type="PANTHER" id="PTHR30483:SF37">
    <property type="entry name" value="ABC TRANSPORTER SUBSTRATE-BINDING PROTEIN"/>
    <property type="match status" value="1"/>
</dbReference>
<dbReference type="InterPro" id="IPR051010">
    <property type="entry name" value="BCAA_transport"/>
</dbReference>
<reference evidence="6 7" key="1">
    <citation type="submission" date="2019-08" db="EMBL/GenBank/DDBJ databases">
        <authorList>
            <person name="Seo Y.L."/>
        </authorList>
    </citation>
    <scope>NUCLEOTIDE SEQUENCE [LARGE SCALE GENOMIC DNA]</scope>
    <source>
        <strain evidence="6 7">MaA-C15</strain>
    </source>
</reference>
<comment type="similarity">
    <text evidence="1">Belongs to the leucine-binding protein family.</text>
</comment>
<reference evidence="6 7" key="2">
    <citation type="submission" date="2019-09" db="EMBL/GenBank/DDBJ databases">
        <title>Mesorhizobium sp. MaA-C15 isolated from Microcystis aeruginosa.</title>
        <authorList>
            <person name="Jeong S.E."/>
            <person name="Jin H.M."/>
            <person name="Jeon C.O."/>
        </authorList>
    </citation>
    <scope>NUCLEOTIDE SEQUENCE [LARGE SCALE GENOMIC DNA]</scope>
    <source>
        <strain evidence="6 7">MaA-C15</strain>
    </source>
</reference>
<evidence type="ECO:0000256" key="4">
    <source>
        <dbReference type="SAM" id="SignalP"/>
    </source>
</evidence>
<evidence type="ECO:0000313" key="6">
    <source>
        <dbReference type="EMBL" id="TYR29456.1"/>
    </source>
</evidence>
<feature type="chain" id="PRO_5023062460" evidence="4">
    <location>
        <begin position="26"/>
        <end position="400"/>
    </location>
</feature>
<keyword evidence="7" id="KW-1185">Reference proteome</keyword>
<keyword evidence="3" id="KW-0029">Amino-acid transport</keyword>
<dbReference type="RefSeq" id="WP_148916835.1">
    <property type="nucleotide sequence ID" value="NZ_VSZS01000068.1"/>
</dbReference>
<dbReference type="GO" id="GO:0006865">
    <property type="term" value="P:amino acid transport"/>
    <property type="evidence" value="ECO:0007669"/>
    <property type="project" value="UniProtKB-KW"/>
</dbReference>
<dbReference type="Proteomes" id="UP000323258">
    <property type="component" value="Unassembled WGS sequence"/>
</dbReference>
<keyword evidence="3" id="KW-0813">Transport</keyword>
<dbReference type="EMBL" id="VSZS01000068">
    <property type="protein sequence ID" value="TYR29456.1"/>
    <property type="molecule type" value="Genomic_DNA"/>
</dbReference>
<evidence type="ECO:0000256" key="2">
    <source>
        <dbReference type="ARBA" id="ARBA00022729"/>
    </source>
</evidence>
<dbReference type="Pfam" id="PF13458">
    <property type="entry name" value="Peripla_BP_6"/>
    <property type="match status" value="1"/>
</dbReference>
<keyword evidence="2 4" id="KW-0732">Signal</keyword>
<organism evidence="6 7">
    <name type="scientific">Neoaquamicrobium microcysteis</name>
    <dbReference type="NCBI Taxonomy" id="2682781"/>
    <lineage>
        <taxon>Bacteria</taxon>
        <taxon>Pseudomonadati</taxon>
        <taxon>Pseudomonadota</taxon>
        <taxon>Alphaproteobacteria</taxon>
        <taxon>Hyphomicrobiales</taxon>
        <taxon>Phyllobacteriaceae</taxon>
        <taxon>Neoaquamicrobium</taxon>
    </lineage>
</organism>
<evidence type="ECO:0000259" key="5">
    <source>
        <dbReference type="Pfam" id="PF13458"/>
    </source>
</evidence>
<accession>A0A5D4GKT2</accession>
<sequence length="400" mass="42240">MLRRTLLALAASAATLAMLPAAGLAQDEVLKIGASAPKTGPLGGGGATSHWPNIQLWVNDVNERGGIKVGDKQLKVELIEYDDKTSAEEAIKNIQRLATVDNVDFIVTPYSTGLNVATAPLIARYGYPHITTSAITDGVEEFAERWPNSFWMLGTSRELAVGAAETLTRLRDAGHIGNKVALVHVADAFGLELAGAGKPALEEAGFEIVYEASYPFGTQDVAPIISQAKAAAPDAFVGFSYPGDTFALTEQAQIQGLDVGAFYVGVGASFPAYAGRFGAAANGVLGAGGTNPDDATIQEYRARHKEVTGAEPDYWASAVTYSGLQVLEQAIEQAGTKDRAAVIEAIKTGTFDTVMGPIKFENNVNRSLWTVGQWKDGVFHGVAANGIDGAIEPVRKEGWE</sequence>
<name>A0A5D4GKT2_9HYPH</name>
<dbReference type="Gene3D" id="3.40.50.2300">
    <property type="match status" value="2"/>
</dbReference>
<comment type="caution">
    <text evidence="6">The sequence shown here is derived from an EMBL/GenBank/DDBJ whole genome shotgun (WGS) entry which is preliminary data.</text>
</comment>
<dbReference type="PANTHER" id="PTHR30483">
    <property type="entry name" value="LEUCINE-SPECIFIC-BINDING PROTEIN"/>
    <property type="match status" value="1"/>
</dbReference>
<dbReference type="InterPro" id="IPR028081">
    <property type="entry name" value="Leu-bd"/>
</dbReference>
<dbReference type="InterPro" id="IPR028082">
    <property type="entry name" value="Peripla_BP_I"/>
</dbReference>
<dbReference type="OrthoDB" id="9786833at2"/>
<evidence type="ECO:0000256" key="3">
    <source>
        <dbReference type="ARBA" id="ARBA00022970"/>
    </source>
</evidence>
<evidence type="ECO:0000256" key="1">
    <source>
        <dbReference type="ARBA" id="ARBA00010062"/>
    </source>
</evidence>
<gene>
    <name evidence="6" type="ORF">FY036_21535</name>
</gene>
<dbReference type="AlphaFoldDB" id="A0A5D4GKT2"/>
<dbReference type="SUPFAM" id="SSF53822">
    <property type="entry name" value="Periplasmic binding protein-like I"/>
    <property type="match status" value="1"/>
</dbReference>
<dbReference type="CDD" id="cd06338">
    <property type="entry name" value="PBP1_ABC_ligand_binding-like"/>
    <property type="match status" value="1"/>
</dbReference>
<proteinExistence type="inferred from homology"/>
<evidence type="ECO:0000313" key="7">
    <source>
        <dbReference type="Proteomes" id="UP000323258"/>
    </source>
</evidence>
<feature type="domain" description="Leucine-binding protein" evidence="5">
    <location>
        <begin position="30"/>
        <end position="375"/>
    </location>
</feature>
<protein>
    <submittedName>
        <fullName evidence="6">ABC transporter substrate-binding protein</fullName>
    </submittedName>
</protein>